<dbReference type="Proteomes" id="UP000683360">
    <property type="component" value="Unassembled WGS sequence"/>
</dbReference>
<evidence type="ECO:0000256" key="3">
    <source>
        <dbReference type="ARBA" id="ARBA00036807"/>
    </source>
</evidence>
<evidence type="ECO:0000256" key="5">
    <source>
        <dbReference type="ARBA" id="ARBA00041396"/>
    </source>
</evidence>
<dbReference type="PROSITE" id="PS50275">
    <property type="entry name" value="SAC"/>
    <property type="match status" value="1"/>
</dbReference>
<dbReference type="InterPro" id="IPR002013">
    <property type="entry name" value="SAC_dom"/>
</dbReference>
<evidence type="ECO:0000256" key="2">
    <source>
        <dbReference type="ARBA" id="ARBA00036631"/>
    </source>
</evidence>
<evidence type="ECO:0000313" key="10">
    <source>
        <dbReference type="Proteomes" id="UP000683360"/>
    </source>
</evidence>
<keyword evidence="9" id="KW-0378">Hydrolase</keyword>
<dbReference type="OrthoDB" id="405996at2759"/>
<organism evidence="9 10">
    <name type="scientific">Mytilus edulis</name>
    <name type="common">Blue mussel</name>
    <dbReference type="NCBI Taxonomy" id="6550"/>
    <lineage>
        <taxon>Eukaryota</taxon>
        <taxon>Metazoa</taxon>
        <taxon>Spiralia</taxon>
        <taxon>Lophotrochozoa</taxon>
        <taxon>Mollusca</taxon>
        <taxon>Bivalvia</taxon>
        <taxon>Autobranchia</taxon>
        <taxon>Pteriomorphia</taxon>
        <taxon>Mytilida</taxon>
        <taxon>Mytiloidea</taxon>
        <taxon>Mytilidae</taxon>
        <taxon>Mytilinae</taxon>
        <taxon>Mytilus</taxon>
    </lineage>
</organism>
<comment type="caution">
    <text evidence="9">The sequence shown here is derived from an EMBL/GenBank/DDBJ whole genome shotgun (WGS) entry which is preliminary data.</text>
</comment>
<dbReference type="AlphaFoldDB" id="A0A8S3UIQ5"/>
<dbReference type="EMBL" id="CAJPWZ010002851">
    <property type="protein sequence ID" value="CAG2246279.1"/>
    <property type="molecule type" value="Genomic_DNA"/>
</dbReference>
<feature type="domain" description="SAC" evidence="8">
    <location>
        <begin position="51"/>
        <end position="417"/>
    </location>
</feature>
<dbReference type="PANTHER" id="PTHR45662:SF2">
    <property type="entry name" value="PHOSPHATIDYLINOSITOL-3-PHOSPHATASE SAC1"/>
    <property type="match status" value="1"/>
</dbReference>
<evidence type="ECO:0000256" key="4">
    <source>
        <dbReference type="ARBA" id="ARBA00040795"/>
    </source>
</evidence>
<proteinExistence type="predicted"/>
<dbReference type="GO" id="GO:0004438">
    <property type="term" value="F:phosphatidylinositol-3-phosphate phosphatase activity"/>
    <property type="evidence" value="ECO:0007669"/>
    <property type="project" value="UniProtKB-EC"/>
</dbReference>
<comment type="catalytic activity">
    <reaction evidence="3">
        <text>a 1,2-diacyl-sn-glycero-3-phospho-(1D-myo-inositol 4-phosphate) + H2O = a 1,2-diacyl-sn-glycero-3-phospho-(1D-myo-inositol) + phosphate</text>
        <dbReference type="Rhea" id="RHEA:55652"/>
        <dbReference type="ChEBI" id="CHEBI:15377"/>
        <dbReference type="ChEBI" id="CHEBI:43474"/>
        <dbReference type="ChEBI" id="CHEBI:57880"/>
        <dbReference type="ChEBI" id="CHEBI:58178"/>
    </reaction>
    <physiologicalReaction direction="left-to-right" evidence="3">
        <dbReference type="Rhea" id="RHEA:55653"/>
    </physiologicalReaction>
</comment>
<comment type="catalytic activity">
    <reaction evidence="2">
        <text>a 1,2-diacyl-sn-glycero-3-phospho-(1D-myo-inositol-3-phosphate) + H2O = a 1,2-diacyl-sn-glycero-3-phospho-(1D-myo-inositol) + phosphate</text>
        <dbReference type="Rhea" id="RHEA:12316"/>
        <dbReference type="ChEBI" id="CHEBI:15377"/>
        <dbReference type="ChEBI" id="CHEBI:43474"/>
        <dbReference type="ChEBI" id="CHEBI:57880"/>
        <dbReference type="ChEBI" id="CHEBI:58088"/>
        <dbReference type="EC" id="3.1.3.64"/>
    </reaction>
    <physiologicalReaction direction="left-to-right" evidence="2">
        <dbReference type="Rhea" id="RHEA:12317"/>
    </physiologicalReaction>
</comment>
<keyword evidence="7" id="KW-0812">Transmembrane</keyword>
<dbReference type="GO" id="GO:0005783">
    <property type="term" value="C:endoplasmic reticulum"/>
    <property type="evidence" value="ECO:0007669"/>
    <property type="project" value="TreeGrafter"/>
</dbReference>
<feature type="transmembrane region" description="Helical" evidence="7">
    <location>
        <begin position="488"/>
        <end position="510"/>
    </location>
</feature>
<accession>A0A8S3UIQ5</accession>
<dbReference type="GO" id="GO:0043812">
    <property type="term" value="F:phosphatidylinositol-4-phosphate phosphatase activity"/>
    <property type="evidence" value="ECO:0007669"/>
    <property type="project" value="TreeGrafter"/>
</dbReference>
<protein>
    <recommendedName>
        <fullName evidence="4">Phosphatidylinositol-3-phosphatase SAC1</fullName>
        <ecNumber evidence="1">3.1.3.64</ecNumber>
    </recommendedName>
    <alternativeName>
        <fullName evidence="6">Phosphatidylinositol-4-phosphate phosphatase</fullName>
    </alternativeName>
    <alternativeName>
        <fullName evidence="5">Suppressor of actin mutations 1-like protein</fullName>
    </alternativeName>
</protein>
<evidence type="ECO:0000256" key="6">
    <source>
        <dbReference type="ARBA" id="ARBA00041911"/>
    </source>
</evidence>
<feature type="transmembrane region" description="Helical" evidence="7">
    <location>
        <begin position="522"/>
        <end position="540"/>
    </location>
</feature>
<evidence type="ECO:0000313" key="9">
    <source>
        <dbReference type="EMBL" id="CAG2246279.1"/>
    </source>
</evidence>
<evidence type="ECO:0000259" key="8">
    <source>
        <dbReference type="PROSITE" id="PS50275"/>
    </source>
</evidence>
<keyword evidence="10" id="KW-1185">Reference proteome</keyword>
<gene>
    <name evidence="9" type="ORF">MEDL_58254</name>
</gene>
<reference evidence="9" key="1">
    <citation type="submission" date="2021-03" db="EMBL/GenBank/DDBJ databases">
        <authorList>
            <person name="Bekaert M."/>
        </authorList>
    </citation>
    <scope>NUCLEOTIDE SEQUENCE</scope>
</reference>
<dbReference type="EC" id="3.1.3.64" evidence="1"/>
<keyword evidence="7" id="KW-1133">Transmembrane helix</keyword>
<dbReference type="GO" id="GO:0046856">
    <property type="term" value="P:phosphatidylinositol dephosphorylation"/>
    <property type="evidence" value="ECO:0007669"/>
    <property type="project" value="TreeGrafter"/>
</dbReference>
<sequence length="570" mass="65793">MPLHERVSLQRLSNTSIDFLSMPLHERVSLQRLSNTSIDFLSMPLHERVSLQRLSNTSIDFLSMPLHERVSLQRLSNTSIDFLSMPLHERADSRFTWNGHILKELTQQPELHRFCLPVLHGCILSSCYKGITTSGIFVWGQVVVCIKCTSSGFNSWLVICITPSLINNRSFDHILISRRCVLRVGTRFWVRGIDTEGQVANFVETEQIVEYEKVRCSYVQTRGSIPIFWSQRPNLKYKPKIKINAANYPEVFQRHFDNQVYNYGEQTIINLVNQAGSEGLLEKSFSQFITNSQNKKMRYEYFDFHHECGNTGLRWDRLSILMERLSDDIRRQHYFMMQKDGTVLSQQEGIFRTNCIDCLDRTNVVQSLIAKVVLQNQLTKLGILDQGQQIKDCKTFNYTYNNDWADNADVMSKQYAGTGALKTDITRQGKRTKYGLLMDGWNSLIRYFKNNFSDGFRQDSMDLFLGNYIVEENEGVVRPSPLQSERDWKFYAIPVVFVIATAMCLICILIPDENISTQLMYILFWGTASFLSLAAIYIFGSEFVDTPKLVHSKDLSTSNFYDAVKTTKTS</sequence>
<evidence type="ECO:0000256" key="7">
    <source>
        <dbReference type="SAM" id="Phobius"/>
    </source>
</evidence>
<dbReference type="PANTHER" id="PTHR45662">
    <property type="entry name" value="PHOSPHATIDYLINOSITIDE PHOSPHATASE SAC1"/>
    <property type="match status" value="1"/>
</dbReference>
<keyword evidence="7" id="KW-0472">Membrane</keyword>
<name>A0A8S3UIQ5_MYTED</name>
<evidence type="ECO:0000256" key="1">
    <source>
        <dbReference type="ARBA" id="ARBA00013038"/>
    </source>
</evidence>
<dbReference type="Pfam" id="PF02383">
    <property type="entry name" value="Syja_N"/>
    <property type="match status" value="1"/>
</dbReference>